<accession>A0ABT6UX42</accession>
<name>A0ABT6UX42_9GAMM</name>
<keyword evidence="3" id="KW-1185">Reference proteome</keyword>
<evidence type="ECO:0000313" key="3">
    <source>
        <dbReference type="Proteomes" id="UP001225957"/>
    </source>
</evidence>
<comment type="caution">
    <text evidence="2">The sequence shown here is derived from an EMBL/GenBank/DDBJ whole genome shotgun (WGS) entry which is preliminary data.</text>
</comment>
<reference evidence="2 3" key="1">
    <citation type="submission" date="2023-04" db="EMBL/GenBank/DDBJ databases">
        <title>Halomonas strains isolated from rhizosphere soil.</title>
        <authorList>
            <person name="Xu L."/>
            <person name="Sun J.-Q."/>
        </authorList>
    </citation>
    <scope>NUCLEOTIDE SEQUENCE [LARGE SCALE GENOMIC DNA]</scope>
    <source>
        <strain evidence="2 3">LR5S20</strain>
    </source>
</reference>
<feature type="region of interest" description="Disordered" evidence="1">
    <location>
        <begin position="582"/>
        <end position="603"/>
    </location>
</feature>
<dbReference type="EMBL" id="JASCQP010000018">
    <property type="protein sequence ID" value="MDI5890552.1"/>
    <property type="molecule type" value="Genomic_DNA"/>
</dbReference>
<dbReference type="Proteomes" id="UP001225957">
    <property type="component" value="Unassembled WGS sequence"/>
</dbReference>
<evidence type="ECO:0000256" key="1">
    <source>
        <dbReference type="SAM" id="MobiDB-lite"/>
    </source>
</evidence>
<dbReference type="RefSeq" id="WP_282734527.1">
    <property type="nucleotide sequence ID" value="NZ_JASCQP010000018.1"/>
</dbReference>
<dbReference type="InterPro" id="IPR047777">
    <property type="entry name" value="LapA-like_RM"/>
</dbReference>
<dbReference type="InterPro" id="IPR010221">
    <property type="entry name" value="VCBS_dom"/>
</dbReference>
<sequence>MTIATIISISGQAWARDEAGNLRELRVGDTLQEGETLVTSDNGRVELDFADGLDPTVIEGGQEVVMTPDLDAEQPVAAEEASAQDEDLEALLSAIDEGEGDLLEDLDATAAGAGGAGGEGGGHDFVRLARITENVNPLAFEYGLASLDGTPEIEGQAVEALALEDEPDSFPTVDTIDLDGDGDTVWESALPEGSGGGTLSTSGSFQIDTGTDLLALIEVQDANGAWIKVEADGTEVQGEYGLLSVDQDGSWTYTLSDNTLDHEGEDLTGADDQVQDAFQVRATDSDGDVSPEATLTVDINDDGPVATDDSVPQAAENQPVDIDVFDNDTAGADGVDLATGVALVADSLTGNGSLVYNEDGTFTYTANPGAEGSDSFSYTLTDADGDTATATVTLSIAADSTPTVTVADASVDETGGLESDTQAFTTTYGSDSAGTLALSAAGATWDAATSTLAADNGDWQIVVNDDGTYTVTQLQAMTHPDASDPNDAVVVTVTADITDNEGDPAQDTFTVTFLDDGPVAADDTVTDEVDEDGSVDIDVFANDTAGADGVDLQSGVAVATAPTQGTVTYNGDGTFTYTANPGAEGSDSFSYTLTDADGDTATA</sequence>
<dbReference type="NCBIfam" id="NF033682">
    <property type="entry name" value="retention_LapA"/>
    <property type="match status" value="1"/>
</dbReference>
<dbReference type="Pfam" id="PF17963">
    <property type="entry name" value="Big_9"/>
    <property type="match status" value="2"/>
</dbReference>
<dbReference type="Gene3D" id="2.60.40.3440">
    <property type="match status" value="2"/>
</dbReference>
<proteinExistence type="predicted"/>
<organism evidence="2 3">
    <name type="scientific">Halomonas rhizosphaerae</name>
    <dbReference type="NCBI Taxonomy" id="3043296"/>
    <lineage>
        <taxon>Bacteria</taxon>
        <taxon>Pseudomonadati</taxon>
        <taxon>Pseudomonadota</taxon>
        <taxon>Gammaproteobacteria</taxon>
        <taxon>Oceanospirillales</taxon>
        <taxon>Halomonadaceae</taxon>
        <taxon>Halomonas</taxon>
    </lineage>
</organism>
<dbReference type="NCBIfam" id="TIGR01965">
    <property type="entry name" value="VCBS_repeat"/>
    <property type="match status" value="1"/>
</dbReference>
<feature type="non-terminal residue" evidence="2">
    <location>
        <position position="603"/>
    </location>
</feature>
<protein>
    <submittedName>
        <fullName evidence="2">Retention module-containing protein</fullName>
    </submittedName>
</protein>
<gene>
    <name evidence="2" type="ORF">QLQ83_05550</name>
</gene>
<evidence type="ECO:0000313" key="2">
    <source>
        <dbReference type="EMBL" id="MDI5890552.1"/>
    </source>
</evidence>